<dbReference type="AlphaFoldDB" id="A0A6V8LLK1"/>
<dbReference type="GO" id="GO:0046872">
    <property type="term" value="F:metal ion binding"/>
    <property type="evidence" value="ECO:0007669"/>
    <property type="project" value="UniProtKB-KW"/>
</dbReference>
<evidence type="ECO:0000256" key="8">
    <source>
        <dbReference type="ARBA" id="ARBA00022723"/>
    </source>
</evidence>
<dbReference type="GO" id="GO:0006298">
    <property type="term" value="P:mismatch repair"/>
    <property type="evidence" value="ECO:0007669"/>
    <property type="project" value="TreeGrafter"/>
</dbReference>
<dbReference type="InterPro" id="IPR029119">
    <property type="entry name" value="MutY_C"/>
</dbReference>
<dbReference type="FunFam" id="1.10.340.30:FF:000002">
    <property type="entry name" value="Adenine DNA glycosylase"/>
    <property type="match status" value="1"/>
</dbReference>
<dbReference type="InterPro" id="IPR000086">
    <property type="entry name" value="NUDIX_hydrolase_dom"/>
</dbReference>
<comment type="caution">
    <text evidence="16">The sequence shown here is derived from an EMBL/GenBank/DDBJ whole genome shotgun (WGS) entry which is preliminary data.</text>
</comment>
<evidence type="ECO:0000256" key="1">
    <source>
        <dbReference type="ARBA" id="ARBA00000843"/>
    </source>
</evidence>
<dbReference type="SUPFAM" id="SSF48150">
    <property type="entry name" value="DNA-glycosylase"/>
    <property type="match status" value="1"/>
</dbReference>
<dbReference type="InterPro" id="IPR020084">
    <property type="entry name" value="NUDIX_hydrolase_CS"/>
</dbReference>
<dbReference type="GO" id="GO:0000701">
    <property type="term" value="F:purine-specific mismatch base pair DNA N-glycosylase activity"/>
    <property type="evidence" value="ECO:0007669"/>
    <property type="project" value="UniProtKB-EC"/>
</dbReference>
<reference evidence="16 17" key="1">
    <citation type="submission" date="2020-04" db="EMBL/GenBank/DDBJ databases">
        <authorList>
            <consortium name="Desulfovibrio sp. FSS-1 genome sequencing consortium"/>
            <person name="Shimoshige H."/>
            <person name="Kobayashi H."/>
            <person name="Maekawa T."/>
        </authorList>
    </citation>
    <scope>NUCLEOTIDE SEQUENCE [LARGE SCALE GENOMIC DNA]</scope>
    <source>
        <strain evidence="16 17">SIID29052-01</strain>
    </source>
</reference>
<dbReference type="Pfam" id="PF10576">
    <property type="entry name" value="EndIII_4Fe-2S"/>
    <property type="match status" value="1"/>
</dbReference>
<comment type="function">
    <text evidence="3">Adenine glycosylase active on G-A mispairs. MutY also corrects error-prone DNA synthesis past GO lesions which are due to the oxidatively damaged form of guanine: 7,8-dihydro-8-oxoguanine (8-oxo-dGTP).</text>
</comment>
<dbReference type="PRINTS" id="PR00502">
    <property type="entry name" value="NUDIXFAMILY"/>
</dbReference>
<dbReference type="InterPro" id="IPR015797">
    <property type="entry name" value="NUDIX_hydrolase-like_dom_sf"/>
</dbReference>
<feature type="domain" description="Nudix hydrolase" evidence="15">
    <location>
        <begin position="208"/>
        <end position="357"/>
    </location>
</feature>
<dbReference type="RefSeq" id="WP_173080785.1">
    <property type="nucleotide sequence ID" value="NZ_BLTE01000001.1"/>
</dbReference>
<evidence type="ECO:0000313" key="16">
    <source>
        <dbReference type="EMBL" id="GFK92584.1"/>
    </source>
</evidence>
<proteinExistence type="inferred from homology"/>
<evidence type="ECO:0000313" key="17">
    <source>
        <dbReference type="Proteomes" id="UP000494245"/>
    </source>
</evidence>
<evidence type="ECO:0000256" key="9">
    <source>
        <dbReference type="ARBA" id="ARBA00022763"/>
    </source>
</evidence>
<reference evidence="16 17" key="2">
    <citation type="submission" date="2020-05" db="EMBL/GenBank/DDBJ databases">
        <title>Draft genome sequence of Desulfovibrio sp. strainFSS-1.</title>
        <authorList>
            <person name="Shimoshige H."/>
            <person name="Kobayashi H."/>
            <person name="Maekawa T."/>
        </authorList>
    </citation>
    <scope>NUCLEOTIDE SEQUENCE [LARGE SCALE GENOMIC DNA]</scope>
    <source>
        <strain evidence="16 17">SIID29052-01</strain>
    </source>
</reference>
<dbReference type="InterPro" id="IPR011257">
    <property type="entry name" value="DNA_glycosylase"/>
</dbReference>
<keyword evidence="10 16" id="KW-0378">Hydrolase</keyword>
<dbReference type="InterPro" id="IPR023170">
    <property type="entry name" value="HhH_base_excis_C"/>
</dbReference>
<dbReference type="InterPro" id="IPR003651">
    <property type="entry name" value="Endonuclease3_FeS-loop_motif"/>
</dbReference>
<evidence type="ECO:0000256" key="10">
    <source>
        <dbReference type="ARBA" id="ARBA00022801"/>
    </source>
</evidence>
<evidence type="ECO:0000256" key="3">
    <source>
        <dbReference type="ARBA" id="ARBA00002933"/>
    </source>
</evidence>
<dbReference type="SMART" id="SM00525">
    <property type="entry name" value="FES"/>
    <property type="match status" value="1"/>
</dbReference>
<dbReference type="Gene3D" id="3.90.79.10">
    <property type="entry name" value="Nucleoside Triphosphate Pyrophosphohydrolase"/>
    <property type="match status" value="1"/>
</dbReference>
<dbReference type="PROSITE" id="PS00893">
    <property type="entry name" value="NUDIX_BOX"/>
    <property type="match status" value="1"/>
</dbReference>
<organism evidence="16 17">
    <name type="scientific">Fundidesulfovibrio magnetotacticus</name>
    <dbReference type="NCBI Taxonomy" id="2730080"/>
    <lineage>
        <taxon>Bacteria</taxon>
        <taxon>Pseudomonadati</taxon>
        <taxon>Thermodesulfobacteriota</taxon>
        <taxon>Desulfovibrionia</taxon>
        <taxon>Desulfovibrionales</taxon>
        <taxon>Desulfovibrionaceae</taxon>
        <taxon>Fundidesulfovibrio</taxon>
    </lineage>
</organism>
<evidence type="ECO:0000256" key="12">
    <source>
        <dbReference type="ARBA" id="ARBA00023014"/>
    </source>
</evidence>
<keyword evidence="14 16" id="KW-0326">Glycosidase</keyword>
<dbReference type="SMART" id="SM00478">
    <property type="entry name" value="ENDO3c"/>
    <property type="match status" value="1"/>
</dbReference>
<keyword evidence="12" id="KW-0411">Iron-sulfur</keyword>
<keyword evidence="13" id="KW-0234">DNA repair</keyword>
<dbReference type="InterPro" id="IPR003265">
    <property type="entry name" value="HhH-GPD_domain"/>
</dbReference>
<accession>A0A6V8LLK1</accession>
<evidence type="ECO:0000259" key="15">
    <source>
        <dbReference type="PROSITE" id="PS51462"/>
    </source>
</evidence>
<dbReference type="GO" id="GO:0032357">
    <property type="term" value="F:oxidized purine DNA binding"/>
    <property type="evidence" value="ECO:0007669"/>
    <property type="project" value="TreeGrafter"/>
</dbReference>
<comment type="similarity">
    <text evidence="4">Belongs to the Nth/MutY family.</text>
</comment>
<evidence type="ECO:0000256" key="6">
    <source>
        <dbReference type="ARBA" id="ARBA00022023"/>
    </source>
</evidence>
<dbReference type="InterPro" id="IPR044298">
    <property type="entry name" value="MIG/MutY"/>
</dbReference>
<evidence type="ECO:0000256" key="11">
    <source>
        <dbReference type="ARBA" id="ARBA00023004"/>
    </source>
</evidence>
<evidence type="ECO:0000256" key="5">
    <source>
        <dbReference type="ARBA" id="ARBA00012045"/>
    </source>
</evidence>
<dbReference type="Proteomes" id="UP000494245">
    <property type="component" value="Unassembled WGS sequence"/>
</dbReference>
<dbReference type="Pfam" id="PF14815">
    <property type="entry name" value="NUDIX_4"/>
    <property type="match status" value="1"/>
</dbReference>
<keyword evidence="8" id="KW-0479">Metal-binding</keyword>
<keyword evidence="7" id="KW-0004">4Fe-4S</keyword>
<name>A0A6V8LLK1_9BACT</name>
<evidence type="ECO:0000256" key="7">
    <source>
        <dbReference type="ARBA" id="ARBA00022485"/>
    </source>
</evidence>
<evidence type="ECO:0000256" key="14">
    <source>
        <dbReference type="ARBA" id="ARBA00023295"/>
    </source>
</evidence>
<keyword evidence="9" id="KW-0227">DNA damage</keyword>
<dbReference type="InterPro" id="IPR020476">
    <property type="entry name" value="Nudix_hydrolase"/>
</dbReference>
<dbReference type="GO" id="GO:0034039">
    <property type="term" value="F:8-oxo-7,8-dihydroguanine DNA N-glycosylase activity"/>
    <property type="evidence" value="ECO:0007669"/>
    <property type="project" value="TreeGrafter"/>
</dbReference>
<evidence type="ECO:0000256" key="13">
    <source>
        <dbReference type="ARBA" id="ARBA00023204"/>
    </source>
</evidence>
<keyword evidence="17" id="KW-1185">Reference proteome</keyword>
<evidence type="ECO:0000256" key="2">
    <source>
        <dbReference type="ARBA" id="ARBA00001966"/>
    </source>
</evidence>
<dbReference type="PROSITE" id="PS01155">
    <property type="entry name" value="ENDONUCLEASE_III_2"/>
    <property type="match status" value="1"/>
</dbReference>
<dbReference type="PANTHER" id="PTHR42944">
    <property type="entry name" value="ADENINE DNA GLYCOSYLASE"/>
    <property type="match status" value="1"/>
</dbReference>
<sequence length="364" mass="40760">MVHDPRLSAPLLHWFAASRRALPWRDGHDPYRVWLSEVMLQQTQMERGVDYFLRFTRRFPDLASLAAADEAEVLRLWEGLGYYRRARNLHLAARLMVERHGGRVPDDREALRALPGVGDYTAGAVLAIAYNRDEPAVDANAERVLARLHDVADSPRDAKGRRLFRELALGITPPGRAREAVQAVMELGALVCTPRAPRCEACPLSGECRALAAGVVLERPVLPGQARVTPIGMGTAVIRHRGLVFVQRRLDRGVWGGLWEFPGGQMEPGEHPRDTARREVREETGFEVEIRDKLAVIRHAYTRYRVTMHAFLAGFPEDSDPPEPVLTAAQEWRWTSLEGLAGLTLPAPMRELAQAMARDPRFAG</sequence>
<dbReference type="EMBL" id="BLTE01000001">
    <property type="protein sequence ID" value="GFK92584.1"/>
    <property type="molecule type" value="Genomic_DNA"/>
</dbReference>
<comment type="catalytic activity">
    <reaction evidence="1">
        <text>Hydrolyzes free adenine bases from 7,8-dihydro-8-oxoguanine:adenine mismatched double-stranded DNA, leaving an apurinic site.</text>
        <dbReference type="EC" id="3.2.2.31"/>
    </reaction>
</comment>
<dbReference type="Pfam" id="PF00633">
    <property type="entry name" value="HHH"/>
    <property type="match status" value="1"/>
</dbReference>
<gene>
    <name evidence="16" type="primary">mutY_1</name>
    <name evidence="16" type="ORF">NNJEOMEG_00409</name>
</gene>
<dbReference type="InterPro" id="IPR000445">
    <property type="entry name" value="HhH_motif"/>
</dbReference>
<comment type="cofactor">
    <cofactor evidence="2">
        <name>[4Fe-4S] cluster</name>
        <dbReference type="ChEBI" id="CHEBI:49883"/>
    </cofactor>
</comment>
<dbReference type="Pfam" id="PF00730">
    <property type="entry name" value="HhH-GPD"/>
    <property type="match status" value="1"/>
</dbReference>
<dbReference type="GO" id="GO:0035485">
    <property type="term" value="F:adenine/guanine mispair binding"/>
    <property type="evidence" value="ECO:0007669"/>
    <property type="project" value="TreeGrafter"/>
</dbReference>
<evidence type="ECO:0000256" key="4">
    <source>
        <dbReference type="ARBA" id="ARBA00008343"/>
    </source>
</evidence>
<dbReference type="Gene3D" id="1.10.340.30">
    <property type="entry name" value="Hypothetical protein, domain 2"/>
    <property type="match status" value="1"/>
</dbReference>
<dbReference type="PANTHER" id="PTHR42944:SF1">
    <property type="entry name" value="ADENINE DNA GLYCOSYLASE"/>
    <property type="match status" value="1"/>
</dbReference>
<keyword evidence="11" id="KW-0408">Iron</keyword>
<dbReference type="EC" id="3.2.2.31" evidence="5"/>
<dbReference type="PROSITE" id="PS51462">
    <property type="entry name" value="NUDIX"/>
    <property type="match status" value="1"/>
</dbReference>
<dbReference type="GO" id="GO:0006284">
    <property type="term" value="P:base-excision repair"/>
    <property type="evidence" value="ECO:0007669"/>
    <property type="project" value="InterPro"/>
</dbReference>
<dbReference type="Gene3D" id="1.10.1670.10">
    <property type="entry name" value="Helix-hairpin-Helix base-excision DNA repair enzymes (C-terminal)"/>
    <property type="match status" value="1"/>
</dbReference>
<dbReference type="SUPFAM" id="SSF55811">
    <property type="entry name" value="Nudix"/>
    <property type="match status" value="1"/>
</dbReference>
<dbReference type="GO" id="GO:0051539">
    <property type="term" value="F:4 iron, 4 sulfur cluster binding"/>
    <property type="evidence" value="ECO:0007669"/>
    <property type="project" value="UniProtKB-KW"/>
</dbReference>
<protein>
    <recommendedName>
        <fullName evidence="6">Adenine DNA glycosylase</fullName>
        <ecNumber evidence="5">3.2.2.31</ecNumber>
    </recommendedName>
</protein>
<dbReference type="InterPro" id="IPR004036">
    <property type="entry name" value="Endonuclease-III-like_CS2"/>
</dbReference>
<dbReference type="CDD" id="cd00056">
    <property type="entry name" value="ENDO3c"/>
    <property type="match status" value="1"/>
</dbReference>